<dbReference type="EMBL" id="MU826353">
    <property type="protein sequence ID" value="KAJ7380536.1"/>
    <property type="molecule type" value="Genomic_DNA"/>
</dbReference>
<feature type="domain" description="Apple" evidence="2">
    <location>
        <begin position="141"/>
        <end position="245"/>
    </location>
</feature>
<feature type="signal peptide" evidence="1">
    <location>
        <begin position="1"/>
        <end position="28"/>
    </location>
</feature>
<dbReference type="AlphaFoldDB" id="A0A9W9ZF47"/>
<name>A0A9W9ZF47_9CNID</name>
<dbReference type="PROSITE" id="PS50948">
    <property type="entry name" value="PAN"/>
    <property type="match status" value="1"/>
</dbReference>
<protein>
    <recommendedName>
        <fullName evidence="2">Apple domain-containing protein</fullName>
    </recommendedName>
</protein>
<accession>A0A9W9ZF47</accession>
<organism evidence="3 4">
    <name type="scientific">Desmophyllum pertusum</name>
    <dbReference type="NCBI Taxonomy" id="174260"/>
    <lineage>
        <taxon>Eukaryota</taxon>
        <taxon>Metazoa</taxon>
        <taxon>Cnidaria</taxon>
        <taxon>Anthozoa</taxon>
        <taxon>Hexacorallia</taxon>
        <taxon>Scleractinia</taxon>
        <taxon>Caryophylliina</taxon>
        <taxon>Caryophylliidae</taxon>
        <taxon>Desmophyllum</taxon>
    </lineage>
</organism>
<evidence type="ECO:0000259" key="2">
    <source>
        <dbReference type="PROSITE" id="PS50948"/>
    </source>
</evidence>
<evidence type="ECO:0000313" key="3">
    <source>
        <dbReference type="EMBL" id="KAJ7380536.1"/>
    </source>
</evidence>
<dbReference type="Proteomes" id="UP001163046">
    <property type="component" value="Unassembled WGS sequence"/>
</dbReference>
<sequence>MANTRCYPAFVLVAVITVFLHLPRFTSGLHTPLNVKARVINDTQLVIISWDYQAEANYSTIHFRTYIKKPLIAGHSTVMAGPTKPPCDNSTCSYCVANIKYKKSCHTFNPAYTFSVSTDIEFEFLFSYKVGACSRNESSSCIDSMWKNYTIPIGEFGGYTLHKKMCLDRDDYISLEENSTVESCVKNCSDDKSCKSFEFGHGYNKEGVFQDDLFAKSVGLCKLRNENTKSHKLKSCMYNYYEKKSSSGSSEPPGNAGVMTVPYTLLLSLSVMLSAMI</sequence>
<gene>
    <name evidence="3" type="ORF">OS493_009002</name>
</gene>
<comment type="caution">
    <text evidence="3">The sequence shown here is derived from an EMBL/GenBank/DDBJ whole genome shotgun (WGS) entry which is preliminary data.</text>
</comment>
<dbReference type="InterPro" id="IPR003609">
    <property type="entry name" value="Pan_app"/>
</dbReference>
<proteinExistence type="predicted"/>
<keyword evidence="1" id="KW-0732">Signal</keyword>
<dbReference type="OrthoDB" id="10374734at2759"/>
<evidence type="ECO:0000256" key="1">
    <source>
        <dbReference type="SAM" id="SignalP"/>
    </source>
</evidence>
<reference evidence="3" key="1">
    <citation type="submission" date="2023-01" db="EMBL/GenBank/DDBJ databases">
        <title>Genome assembly of the deep-sea coral Lophelia pertusa.</title>
        <authorList>
            <person name="Herrera S."/>
            <person name="Cordes E."/>
        </authorList>
    </citation>
    <scope>NUCLEOTIDE SEQUENCE</scope>
    <source>
        <strain evidence="3">USNM1676648</strain>
        <tissue evidence="3">Polyp</tissue>
    </source>
</reference>
<feature type="chain" id="PRO_5040786733" description="Apple domain-containing protein" evidence="1">
    <location>
        <begin position="29"/>
        <end position="277"/>
    </location>
</feature>
<keyword evidence="4" id="KW-1185">Reference proteome</keyword>
<evidence type="ECO:0000313" key="4">
    <source>
        <dbReference type="Proteomes" id="UP001163046"/>
    </source>
</evidence>